<dbReference type="GO" id="GO:0000166">
    <property type="term" value="F:nucleotide binding"/>
    <property type="evidence" value="ECO:0007669"/>
    <property type="project" value="InterPro"/>
</dbReference>
<reference evidence="3" key="1">
    <citation type="submission" date="2021-10" db="EMBL/GenBank/DDBJ databases">
        <title>Anaerobic single-cell dispensing facilitates the cultivation of human gut bacteria.</title>
        <authorList>
            <person name="Afrizal A."/>
        </authorList>
    </citation>
    <scope>NUCLEOTIDE SEQUENCE</scope>
    <source>
        <strain evidence="3">CLA-AA-H204</strain>
    </source>
</reference>
<dbReference type="Pfam" id="PF22725">
    <property type="entry name" value="GFO_IDH_MocA_C3"/>
    <property type="match status" value="1"/>
</dbReference>
<dbReference type="PANTHER" id="PTHR43054">
    <property type="match status" value="1"/>
</dbReference>
<accession>A0AAW4WJ91</accession>
<dbReference type="InterPro" id="IPR055170">
    <property type="entry name" value="GFO_IDH_MocA-like_dom"/>
</dbReference>
<organism evidence="3 4">
    <name type="scientific">Roseburia amylophila</name>
    <dbReference type="NCBI Taxonomy" id="2981794"/>
    <lineage>
        <taxon>Bacteria</taxon>
        <taxon>Bacillati</taxon>
        <taxon>Bacillota</taxon>
        <taxon>Clostridia</taxon>
        <taxon>Lachnospirales</taxon>
        <taxon>Lachnospiraceae</taxon>
        <taxon>Roseburia</taxon>
    </lineage>
</organism>
<proteinExistence type="predicted"/>
<evidence type="ECO:0000313" key="4">
    <source>
        <dbReference type="Proteomes" id="UP001198893"/>
    </source>
</evidence>
<protein>
    <submittedName>
        <fullName evidence="3">Gfo/Idh/MocA family oxidoreductase</fullName>
    </submittedName>
</protein>
<dbReference type="SUPFAM" id="SSF55347">
    <property type="entry name" value="Glyceraldehyde-3-phosphate dehydrogenase-like, C-terminal domain"/>
    <property type="match status" value="1"/>
</dbReference>
<dbReference type="Gene3D" id="3.30.360.10">
    <property type="entry name" value="Dihydrodipicolinate Reductase, domain 2"/>
    <property type="match status" value="1"/>
</dbReference>
<dbReference type="PANTHER" id="PTHR43054:SF1">
    <property type="entry name" value="SCYLLO-INOSITOL 2-DEHYDROGENASE (NADP(+)) IOLU"/>
    <property type="match status" value="1"/>
</dbReference>
<sequence>MKLGIVGTGTIVEEVLPVLQQVKGLSCYGICGTKRSEAKAEKLKEQYQMQLAVSDYEKLLDSEIDTVYIAVPNLLHFEMAKEAVLRGKHVIVEKPMTANERQAEELCALAKKQGVFLFEAITTRYQSNYQFIKEQLPTIGKIKMAVCNFSQYSRKYDRFQNGENIPVFDAKQAGGALMDLNLYNIQYLEGLFGEPQSVHYTANMEKGIDTSGVAILSYPGFQAVAIGAKDCQGQPEYRIEGSEGYIAQNSPCNVCGAVTIHYRDGRGVSYDGNGDAHRMYAEFVSFVNEIASKDTETCYEMLDHSLAVSRILTRARADAGIVFPCDEN</sequence>
<gene>
    <name evidence="3" type="ORF">LKD47_14095</name>
</gene>
<comment type="caution">
    <text evidence="3">The sequence shown here is derived from an EMBL/GenBank/DDBJ whole genome shotgun (WGS) entry which is preliminary data.</text>
</comment>
<dbReference type="AlphaFoldDB" id="A0AAW4WJ91"/>
<evidence type="ECO:0000259" key="2">
    <source>
        <dbReference type="Pfam" id="PF22725"/>
    </source>
</evidence>
<dbReference type="InterPro" id="IPR000683">
    <property type="entry name" value="Gfo/Idh/MocA-like_OxRdtase_N"/>
</dbReference>
<dbReference type="EMBL" id="JAJEQW010000021">
    <property type="protein sequence ID" value="MCC2243409.1"/>
    <property type="molecule type" value="Genomic_DNA"/>
</dbReference>
<dbReference type="RefSeq" id="WP_227710818.1">
    <property type="nucleotide sequence ID" value="NZ_JAJEQW010000021.1"/>
</dbReference>
<evidence type="ECO:0000313" key="3">
    <source>
        <dbReference type="EMBL" id="MCC2243409.1"/>
    </source>
</evidence>
<dbReference type="Gene3D" id="3.40.50.720">
    <property type="entry name" value="NAD(P)-binding Rossmann-like Domain"/>
    <property type="match status" value="1"/>
</dbReference>
<dbReference type="Pfam" id="PF01408">
    <property type="entry name" value="GFO_IDH_MocA"/>
    <property type="match status" value="1"/>
</dbReference>
<dbReference type="SUPFAM" id="SSF51735">
    <property type="entry name" value="NAD(P)-binding Rossmann-fold domains"/>
    <property type="match status" value="1"/>
</dbReference>
<dbReference type="InterPro" id="IPR036291">
    <property type="entry name" value="NAD(P)-bd_dom_sf"/>
</dbReference>
<feature type="domain" description="Gfo/Idh/MocA-like oxidoreductase N-terminal" evidence="1">
    <location>
        <begin position="2"/>
        <end position="118"/>
    </location>
</feature>
<dbReference type="Proteomes" id="UP001198893">
    <property type="component" value="Unassembled WGS sequence"/>
</dbReference>
<evidence type="ECO:0000259" key="1">
    <source>
        <dbReference type="Pfam" id="PF01408"/>
    </source>
</evidence>
<feature type="domain" description="GFO/IDH/MocA-like oxidoreductase" evidence="2">
    <location>
        <begin position="138"/>
        <end position="246"/>
    </location>
</feature>
<name>A0AAW4WJ91_9FIRM</name>